<evidence type="ECO:0000313" key="5">
    <source>
        <dbReference type="EMBL" id="TKJ43091.1"/>
    </source>
</evidence>
<dbReference type="Pfam" id="PF01523">
    <property type="entry name" value="PmbA_TldD_1st"/>
    <property type="match status" value="1"/>
</dbReference>
<dbReference type="InterPro" id="IPR047657">
    <property type="entry name" value="PmbA"/>
</dbReference>
<proteinExistence type="inferred from homology"/>
<evidence type="ECO:0000259" key="3">
    <source>
        <dbReference type="Pfam" id="PF19289"/>
    </source>
</evidence>
<dbReference type="GO" id="GO:0005829">
    <property type="term" value="C:cytosol"/>
    <property type="evidence" value="ECO:0007669"/>
    <property type="project" value="TreeGrafter"/>
</dbReference>
<dbReference type="AlphaFoldDB" id="A0A532V7B4"/>
<dbReference type="Proteomes" id="UP000317778">
    <property type="component" value="Unassembled WGS sequence"/>
</dbReference>
<evidence type="ECO:0000256" key="1">
    <source>
        <dbReference type="ARBA" id="ARBA00005836"/>
    </source>
</evidence>
<sequence>MQEEPTFAARLSSEVVMAELVDRLEELVRCALAKGADQAEAFGQRFEGREVWLENNRIKTAKSHPGEGIGLRVIKNKRLGFASDNNLDEANFEELCTKALALASANLTDKFQIIPEPRKLSALKGLYDPRLAELPLKEAIAMAKRLLKAAKDYDRRVTVDSGGVFVNTGEKAIFNSNGLAASEQGSSITAMIMGMAREADEVSAFDFQFDGSLRLTGIKIEPLARRFAQNVIRSLGAKPARSFKGTVLFSPVAVAETLLFPLTYSINAQNVQKGMSKLAGKLGLRVASAKLTIVDDGLLKDGIASSAFDREGQPHQTIKIVNKGKLITYLYNSYTANREGRATTGHASGGYRSLPGIGTTNLVISPGEATKAQLIRDIKEGILVTRFSGNANPISGDFSGTVKGGFYIRNGRLSYPVTNTMIAGNVFDAIGNISGISKKLTRVYSYLLPYLAVEGISITSG</sequence>
<dbReference type="InterPro" id="IPR045569">
    <property type="entry name" value="Metalloprtase-TldD/E_C"/>
</dbReference>
<dbReference type="PANTHER" id="PTHR43421">
    <property type="entry name" value="METALLOPROTEASE PMBA"/>
    <property type="match status" value="1"/>
</dbReference>
<dbReference type="GO" id="GO:0008237">
    <property type="term" value="F:metallopeptidase activity"/>
    <property type="evidence" value="ECO:0007669"/>
    <property type="project" value="InterPro"/>
</dbReference>
<evidence type="ECO:0008006" key="7">
    <source>
        <dbReference type="Google" id="ProtNLM"/>
    </source>
</evidence>
<dbReference type="Gene3D" id="3.30.2290.10">
    <property type="entry name" value="PmbA/TldD superfamily"/>
    <property type="match status" value="1"/>
</dbReference>
<dbReference type="InterPro" id="IPR035068">
    <property type="entry name" value="TldD/PmbA_N"/>
</dbReference>
<comment type="similarity">
    <text evidence="1">Belongs to the peptidase U62 family.</text>
</comment>
<dbReference type="InterPro" id="IPR045570">
    <property type="entry name" value="Metalloprtase-TldD/E_cen_dom"/>
</dbReference>
<dbReference type="InterPro" id="IPR036059">
    <property type="entry name" value="TldD/PmbA_sf"/>
</dbReference>
<gene>
    <name evidence="5" type="ORF">CEE36_04910</name>
</gene>
<comment type="caution">
    <text evidence="5">The sequence shown here is derived from an EMBL/GenBank/DDBJ whole genome shotgun (WGS) entry which is preliminary data.</text>
</comment>
<protein>
    <recommendedName>
        <fullName evidence="7">TldD/PmbA family protein</fullName>
    </recommendedName>
</protein>
<dbReference type="Pfam" id="PF19289">
    <property type="entry name" value="PmbA_TldD_3rd"/>
    <property type="match status" value="1"/>
</dbReference>
<name>A0A532V7B4_UNCT6</name>
<organism evidence="5 6">
    <name type="scientific">candidate division TA06 bacterium B3_TA06</name>
    <dbReference type="NCBI Taxonomy" id="2012487"/>
    <lineage>
        <taxon>Bacteria</taxon>
        <taxon>Bacteria division TA06</taxon>
    </lineage>
</organism>
<feature type="domain" description="Metalloprotease TldD/E central" evidence="4">
    <location>
        <begin position="131"/>
        <end position="235"/>
    </location>
</feature>
<evidence type="ECO:0000313" key="6">
    <source>
        <dbReference type="Proteomes" id="UP000317778"/>
    </source>
</evidence>
<dbReference type="InterPro" id="IPR002510">
    <property type="entry name" value="Metalloprtase-TldD/E_N"/>
</dbReference>
<dbReference type="PANTHER" id="PTHR43421:SF1">
    <property type="entry name" value="METALLOPROTEASE PMBA"/>
    <property type="match status" value="1"/>
</dbReference>
<evidence type="ECO:0000259" key="4">
    <source>
        <dbReference type="Pfam" id="PF19290"/>
    </source>
</evidence>
<dbReference type="GO" id="GO:0006508">
    <property type="term" value="P:proteolysis"/>
    <property type="evidence" value="ECO:0007669"/>
    <property type="project" value="InterPro"/>
</dbReference>
<evidence type="ECO:0000259" key="2">
    <source>
        <dbReference type="Pfam" id="PF01523"/>
    </source>
</evidence>
<dbReference type="EMBL" id="NJBO01000006">
    <property type="protein sequence ID" value="TKJ43091.1"/>
    <property type="molecule type" value="Genomic_DNA"/>
</dbReference>
<accession>A0A532V7B4</accession>
<dbReference type="SUPFAM" id="SSF111283">
    <property type="entry name" value="Putative modulator of DNA gyrase, PmbA/TldD"/>
    <property type="match status" value="1"/>
</dbReference>
<feature type="domain" description="Metalloprotease TldD/E C-terminal" evidence="3">
    <location>
        <begin position="245"/>
        <end position="459"/>
    </location>
</feature>
<reference evidence="5 6" key="1">
    <citation type="submission" date="2017-06" db="EMBL/GenBank/DDBJ databases">
        <title>Novel microbial phyla capable of carbon fixation and sulfur reduction in deep-sea sediments.</title>
        <authorList>
            <person name="Huang J."/>
            <person name="Baker B."/>
            <person name="Wang Y."/>
        </authorList>
    </citation>
    <scope>NUCLEOTIDE SEQUENCE [LARGE SCALE GENOMIC DNA]</scope>
    <source>
        <strain evidence="5">B3_TA06</strain>
    </source>
</reference>
<dbReference type="Pfam" id="PF19290">
    <property type="entry name" value="PmbA_TldD_2nd"/>
    <property type="match status" value="1"/>
</dbReference>
<feature type="domain" description="Metalloprotease TldD/E N-terminal" evidence="2">
    <location>
        <begin position="39"/>
        <end position="103"/>
    </location>
</feature>